<dbReference type="Proteomes" id="UP000298030">
    <property type="component" value="Unassembled WGS sequence"/>
</dbReference>
<dbReference type="AlphaFoldDB" id="A0A4Y7SZF9"/>
<evidence type="ECO:0000313" key="3">
    <source>
        <dbReference type="Proteomes" id="UP000298030"/>
    </source>
</evidence>
<accession>A0A4Y7SZF9</accession>
<sequence>MGHAHRPYYPGIRHPSHRLRSRLSFHSDPHCGFVQPGRSIPGSDHTPPAPCISRKSSSTPKVRFPISPVCAKIVAMGGLTSSEAYPVSRGVHGRLRIPAFQAIDPDRAFKGLLHQVRGEVKAMQQTHRPPYISMHRSMITGTPPQGTNPSRPQQLHSELPEHHLGPNPAQQNVSAKKLEPLSYRFASGSLSVRLDTQDSRDDPCARPPPGNAAT</sequence>
<feature type="compositionally biased region" description="Basic and acidic residues" evidence="1">
    <location>
        <begin position="195"/>
        <end position="204"/>
    </location>
</feature>
<protein>
    <submittedName>
        <fullName evidence="2">Uncharacterized protein</fullName>
    </submittedName>
</protein>
<proteinExistence type="predicted"/>
<name>A0A4Y7SZF9_COPMI</name>
<evidence type="ECO:0000256" key="1">
    <source>
        <dbReference type="SAM" id="MobiDB-lite"/>
    </source>
</evidence>
<organism evidence="2 3">
    <name type="scientific">Coprinellus micaceus</name>
    <name type="common">Glistening ink-cap mushroom</name>
    <name type="synonym">Coprinus micaceus</name>
    <dbReference type="NCBI Taxonomy" id="71717"/>
    <lineage>
        <taxon>Eukaryota</taxon>
        <taxon>Fungi</taxon>
        <taxon>Dikarya</taxon>
        <taxon>Basidiomycota</taxon>
        <taxon>Agaricomycotina</taxon>
        <taxon>Agaricomycetes</taxon>
        <taxon>Agaricomycetidae</taxon>
        <taxon>Agaricales</taxon>
        <taxon>Agaricineae</taxon>
        <taxon>Psathyrellaceae</taxon>
        <taxon>Coprinellus</taxon>
    </lineage>
</organism>
<keyword evidence="3" id="KW-1185">Reference proteome</keyword>
<dbReference type="EMBL" id="QPFP01000043">
    <property type="protein sequence ID" value="TEB27018.1"/>
    <property type="molecule type" value="Genomic_DNA"/>
</dbReference>
<reference evidence="2 3" key="1">
    <citation type="journal article" date="2019" name="Nat. Ecol. Evol.">
        <title>Megaphylogeny resolves global patterns of mushroom evolution.</title>
        <authorList>
            <person name="Varga T."/>
            <person name="Krizsan K."/>
            <person name="Foldi C."/>
            <person name="Dima B."/>
            <person name="Sanchez-Garcia M."/>
            <person name="Sanchez-Ramirez S."/>
            <person name="Szollosi G.J."/>
            <person name="Szarkandi J.G."/>
            <person name="Papp V."/>
            <person name="Albert L."/>
            <person name="Andreopoulos W."/>
            <person name="Angelini C."/>
            <person name="Antonin V."/>
            <person name="Barry K.W."/>
            <person name="Bougher N.L."/>
            <person name="Buchanan P."/>
            <person name="Buyck B."/>
            <person name="Bense V."/>
            <person name="Catcheside P."/>
            <person name="Chovatia M."/>
            <person name="Cooper J."/>
            <person name="Damon W."/>
            <person name="Desjardin D."/>
            <person name="Finy P."/>
            <person name="Geml J."/>
            <person name="Haridas S."/>
            <person name="Hughes K."/>
            <person name="Justo A."/>
            <person name="Karasinski D."/>
            <person name="Kautmanova I."/>
            <person name="Kiss B."/>
            <person name="Kocsube S."/>
            <person name="Kotiranta H."/>
            <person name="LaButti K.M."/>
            <person name="Lechner B.E."/>
            <person name="Liimatainen K."/>
            <person name="Lipzen A."/>
            <person name="Lukacs Z."/>
            <person name="Mihaltcheva S."/>
            <person name="Morgado L.N."/>
            <person name="Niskanen T."/>
            <person name="Noordeloos M.E."/>
            <person name="Ohm R.A."/>
            <person name="Ortiz-Santana B."/>
            <person name="Ovrebo C."/>
            <person name="Racz N."/>
            <person name="Riley R."/>
            <person name="Savchenko A."/>
            <person name="Shiryaev A."/>
            <person name="Soop K."/>
            <person name="Spirin V."/>
            <person name="Szebenyi C."/>
            <person name="Tomsovsky M."/>
            <person name="Tulloss R.E."/>
            <person name="Uehling J."/>
            <person name="Grigoriev I.V."/>
            <person name="Vagvolgyi C."/>
            <person name="Papp T."/>
            <person name="Martin F.M."/>
            <person name="Miettinen O."/>
            <person name="Hibbett D.S."/>
            <person name="Nagy L.G."/>
        </authorList>
    </citation>
    <scope>NUCLEOTIDE SEQUENCE [LARGE SCALE GENOMIC DNA]</scope>
    <source>
        <strain evidence="2 3">FP101781</strain>
    </source>
</reference>
<feature type="compositionally biased region" description="Polar residues" evidence="1">
    <location>
        <begin position="139"/>
        <end position="156"/>
    </location>
</feature>
<feature type="region of interest" description="Disordered" evidence="1">
    <location>
        <begin position="34"/>
        <end position="61"/>
    </location>
</feature>
<gene>
    <name evidence="2" type="ORF">FA13DRAFT_971181</name>
</gene>
<comment type="caution">
    <text evidence="2">The sequence shown here is derived from an EMBL/GenBank/DDBJ whole genome shotgun (WGS) entry which is preliminary data.</text>
</comment>
<evidence type="ECO:0000313" key="2">
    <source>
        <dbReference type="EMBL" id="TEB27018.1"/>
    </source>
</evidence>
<feature type="compositionally biased region" description="Pro residues" evidence="1">
    <location>
        <begin position="205"/>
        <end position="214"/>
    </location>
</feature>
<feature type="region of interest" description="Disordered" evidence="1">
    <location>
        <begin position="137"/>
        <end position="214"/>
    </location>
</feature>